<dbReference type="GO" id="GO:0005783">
    <property type="term" value="C:endoplasmic reticulum"/>
    <property type="evidence" value="ECO:0007669"/>
    <property type="project" value="TreeGrafter"/>
</dbReference>
<evidence type="ECO:0000256" key="7">
    <source>
        <dbReference type="ARBA" id="ARBA00023209"/>
    </source>
</evidence>
<feature type="region of interest" description="Disordered" evidence="9">
    <location>
        <begin position="1"/>
        <end position="29"/>
    </location>
</feature>
<keyword evidence="7" id="KW-0594">Phospholipid biosynthesis</keyword>
<evidence type="ECO:0000313" key="11">
    <source>
        <dbReference type="EMBL" id="KAK9866381.1"/>
    </source>
</evidence>
<evidence type="ECO:0000256" key="8">
    <source>
        <dbReference type="ARBA" id="ARBA00023264"/>
    </source>
</evidence>
<name>A0AAW1T9E2_9CHLO</name>
<dbReference type="Gene3D" id="1.20.120.1630">
    <property type="match status" value="1"/>
</dbReference>
<keyword evidence="3 10" id="KW-0812">Transmembrane</keyword>
<dbReference type="AlphaFoldDB" id="A0AAW1T9E2"/>
<evidence type="ECO:0000256" key="2">
    <source>
        <dbReference type="ARBA" id="ARBA00022516"/>
    </source>
</evidence>
<feature type="transmembrane region" description="Helical" evidence="10">
    <location>
        <begin position="73"/>
        <end position="95"/>
    </location>
</feature>
<evidence type="ECO:0000313" key="12">
    <source>
        <dbReference type="Proteomes" id="UP001485043"/>
    </source>
</evidence>
<keyword evidence="8" id="KW-1208">Phospholipid metabolism</keyword>
<keyword evidence="6 10" id="KW-0472">Membrane</keyword>
<evidence type="ECO:0000256" key="4">
    <source>
        <dbReference type="ARBA" id="ARBA00022989"/>
    </source>
</evidence>
<keyword evidence="2" id="KW-0444">Lipid biosynthesis</keyword>
<evidence type="ECO:0000256" key="1">
    <source>
        <dbReference type="ARBA" id="ARBA00004127"/>
    </source>
</evidence>
<evidence type="ECO:0000256" key="6">
    <source>
        <dbReference type="ARBA" id="ARBA00023136"/>
    </source>
</evidence>
<evidence type="ECO:0000256" key="5">
    <source>
        <dbReference type="ARBA" id="ARBA00023098"/>
    </source>
</evidence>
<accession>A0AAW1T9E2</accession>
<comment type="subcellular location">
    <subcellularLocation>
        <location evidence="1">Endomembrane system</location>
        <topology evidence="1">Multi-pass membrane protein</topology>
    </subcellularLocation>
</comment>
<evidence type="ECO:0000256" key="9">
    <source>
        <dbReference type="SAM" id="MobiDB-lite"/>
    </source>
</evidence>
<sequence>MSSPSRRVARRNTIKPRASRETETGRADNLSVSRKLASELLDPDRLGTRGEGWFVGQLVLGLLVIFPPHQFEVLSQVLGVAGVIGGLGFAGAGVFDIGADNLSPFPTPLDDSRLITQGIYGYVRHPMYAGLLYSAWGLAAASGNPARLLLALALTLLLNKKAGLEETKMTERHPDYLEYAKAVGRFFPKNILSKLPKS</sequence>
<dbReference type="PANTHER" id="PTHR12714">
    <property type="entry name" value="PROTEIN-S ISOPRENYLCYSTEINE O-METHYLTRANSFERASE"/>
    <property type="match status" value="1"/>
</dbReference>
<protein>
    <recommendedName>
        <fullName evidence="13">Isoprenylcysteine carboxylmethyltransferase family protein</fullName>
    </recommendedName>
</protein>
<dbReference type="GO" id="GO:0004671">
    <property type="term" value="F:protein C-terminal S-isoprenylcysteine carboxyl O-methyltransferase activity"/>
    <property type="evidence" value="ECO:0007669"/>
    <property type="project" value="TreeGrafter"/>
</dbReference>
<dbReference type="GO" id="GO:0008654">
    <property type="term" value="P:phospholipid biosynthetic process"/>
    <property type="evidence" value="ECO:0007669"/>
    <property type="project" value="UniProtKB-KW"/>
</dbReference>
<proteinExistence type="predicted"/>
<dbReference type="InterPro" id="IPR007318">
    <property type="entry name" value="Phopholipid_MeTrfase"/>
</dbReference>
<evidence type="ECO:0000256" key="3">
    <source>
        <dbReference type="ARBA" id="ARBA00022692"/>
    </source>
</evidence>
<feature type="transmembrane region" description="Helical" evidence="10">
    <location>
        <begin position="133"/>
        <end position="158"/>
    </location>
</feature>
<organism evidence="11 12">
    <name type="scientific">Apatococcus fuscideae</name>
    <dbReference type="NCBI Taxonomy" id="2026836"/>
    <lineage>
        <taxon>Eukaryota</taxon>
        <taxon>Viridiplantae</taxon>
        <taxon>Chlorophyta</taxon>
        <taxon>core chlorophytes</taxon>
        <taxon>Trebouxiophyceae</taxon>
        <taxon>Chlorellales</taxon>
        <taxon>Chlorellaceae</taxon>
        <taxon>Apatococcus</taxon>
    </lineage>
</organism>
<dbReference type="PANTHER" id="PTHR12714:SF26">
    <property type="entry name" value="ISOPRENYLCYSTEINE CARBOXYLMETHYLTRANSFERASE FAMILY PROTEIN"/>
    <property type="match status" value="1"/>
</dbReference>
<comment type="caution">
    <text evidence="11">The sequence shown here is derived from an EMBL/GenBank/DDBJ whole genome shotgun (WGS) entry which is preliminary data.</text>
</comment>
<dbReference type="Proteomes" id="UP001485043">
    <property type="component" value="Unassembled WGS sequence"/>
</dbReference>
<dbReference type="Pfam" id="PF04191">
    <property type="entry name" value="PEMT"/>
    <property type="match status" value="1"/>
</dbReference>
<keyword evidence="12" id="KW-1185">Reference proteome</keyword>
<evidence type="ECO:0008006" key="13">
    <source>
        <dbReference type="Google" id="ProtNLM"/>
    </source>
</evidence>
<keyword evidence="4 10" id="KW-1133">Transmembrane helix</keyword>
<keyword evidence="5" id="KW-0443">Lipid metabolism</keyword>
<reference evidence="11 12" key="1">
    <citation type="journal article" date="2024" name="Nat. Commun.">
        <title>Phylogenomics reveals the evolutionary origins of lichenization in chlorophyte algae.</title>
        <authorList>
            <person name="Puginier C."/>
            <person name="Libourel C."/>
            <person name="Otte J."/>
            <person name="Skaloud P."/>
            <person name="Haon M."/>
            <person name="Grisel S."/>
            <person name="Petersen M."/>
            <person name="Berrin J.G."/>
            <person name="Delaux P.M."/>
            <person name="Dal Grande F."/>
            <person name="Keller J."/>
        </authorList>
    </citation>
    <scope>NUCLEOTIDE SEQUENCE [LARGE SCALE GENOMIC DNA]</scope>
    <source>
        <strain evidence="11 12">SAG 2523</strain>
    </source>
</reference>
<evidence type="ECO:0000256" key="10">
    <source>
        <dbReference type="SAM" id="Phobius"/>
    </source>
</evidence>
<gene>
    <name evidence="11" type="ORF">WJX84_006117</name>
</gene>
<dbReference type="EMBL" id="JALJOV010000166">
    <property type="protein sequence ID" value="KAK9866381.1"/>
    <property type="molecule type" value="Genomic_DNA"/>
</dbReference>